<dbReference type="EMBL" id="BDIP01008982">
    <property type="protein sequence ID" value="GIQ92106.1"/>
    <property type="molecule type" value="Genomic_DNA"/>
</dbReference>
<accession>A0A9K3DCB5</accession>
<protein>
    <submittedName>
        <fullName evidence="1">Uncharacterized protein</fullName>
    </submittedName>
</protein>
<evidence type="ECO:0000313" key="2">
    <source>
        <dbReference type="Proteomes" id="UP000265618"/>
    </source>
</evidence>
<feature type="non-terminal residue" evidence="1">
    <location>
        <position position="11"/>
    </location>
</feature>
<dbReference type="Proteomes" id="UP000265618">
    <property type="component" value="Unassembled WGS sequence"/>
</dbReference>
<sequence>MSIHNTSTKRS</sequence>
<organism evidence="1 2">
    <name type="scientific">Kipferlia bialata</name>
    <dbReference type="NCBI Taxonomy" id="797122"/>
    <lineage>
        <taxon>Eukaryota</taxon>
        <taxon>Metamonada</taxon>
        <taxon>Carpediemonas-like organisms</taxon>
        <taxon>Kipferlia</taxon>
    </lineage>
</organism>
<keyword evidence="2" id="KW-1185">Reference proteome</keyword>
<reference evidence="1 2" key="1">
    <citation type="journal article" date="2018" name="PLoS ONE">
        <title>The draft genome of Kipferlia bialata reveals reductive genome evolution in fornicate parasites.</title>
        <authorList>
            <person name="Tanifuji G."/>
            <person name="Takabayashi S."/>
            <person name="Kume K."/>
            <person name="Takagi M."/>
            <person name="Nakayama T."/>
            <person name="Kamikawa R."/>
            <person name="Inagaki Y."/>
            <person name="Hashimoto T."/>
        </authorList>
    </citation>
    <scope>NUCLEOTIDE SEQUENCE [LARGE SCALE GENOMIC DNA]</scope>
    <source>
        <strain evidence="1">NY0173</strain>
    </source>
</reference>
<proteinExistence type="predicted"/>
<name>A0A9K3DCB5_9EUKA</name>
<comment type="caution">
    <text evidence="1">The sequence shown here is derived from an EMBL/GenBank/DDBJ whole genome shotgun (WGS) entry which is preliminary data.</text>
</comment>
<evidence type="ECO:0000313" key="1">
    <source>
        <dbReference type="EMBL" id="GIQ92106.1"/>
    </source>
</evidence>
<gene>
    <name evidence="1" type="ORF">KIPB_015688</name>
</gene>